<dbReference type="Proteomes" id="UP000594404">
    <property type="component" value="Chromosome"/>
</dbReference>
<accession>A0A7S9RI94</accession>
<gene>
    <name evidence="2" type="ORF">CVT01_06570</name>
</gene>
<dbReference type="PANTHER" id="PTHR30399:SF1">
    <property type="entry name" value="UTP PYROPHOSPHATASE"/>
    <property type="match status" value="1"/>
</dbReference>
<proteinExistence type="predicted"/>
<organism evidence="2 3">
    <name type="scientific">Campylobacter concisus</name>
    <dbReference type="NCBI Taxonomy" id="199"/>
    <lineage>
        <taxon>Bacteria</taxon>
        <taxon>Pseudomonadati</taxon>
        <taxon>Campylobacterota</taxon>
        <taxon>Epsilonproteobacteria</taxon>
        <taxon>Campylobacterales</taxon>
        <taxon>Campylobacteraceae</taxon>
        <taxon>Campylobacter</taxon>
    </lineage>
</organism>
<dbReference type="EMBL" id="CP049266">
    <property type="protein sequence ID" value="QPH92177.1"/>
    <property type="molecule type" value="Genomic_DNA"/>
</dbReference>
<dbReference type="RefSeq" id="WP_107713919.1">
    <property type="nucleotide sequence ID" value="NZ_CP049266.1"/>
</dbReference>
<sequence>MKIGSIDVAVARKDIKNLHISVMPPNGEVRVSAPFDASDDRIRMAVAGRLAWIRKHQNIYNSQERIGAREIVSGESHYLWGERYLMQVINGVGGVTVKHNKMVLSVQDGGNFESRKRILEKFYRNELRTKIAKILEIWETKIGVKSSSVRILKMKTKWGSCNIKDGNIVINYELAKKPLECLEYIVVHELVHMLERHHNKNFIAYMDRFLPNWRTIKNMLNALPLEHI</sequence>
<evidence type="ECO:0000313" key="3">
    <source>
        <dbReference type="Proteomes" id="UP000594404"/>
    </source>
</evidence>
<reference evidence="2 3" key="1">
    <citation type="journal article" date="2018" name="Emerg. Microbes Infect.">
        <title>Genomic analysis of oral Campylobacter concisus strains identified a potential bacterial molecular marker associated with active Crohn's disease.</title>
        <authorList>
            <person name="Liu F."/>
            <person name="Ma R."/>
            <person name="Tay C.Y.A."/>
            <person name="Octavia S."/>
            <person name="Lan R."/>
            <person name="Chung H.K.L."/>
            <person name="Riordan S.M."/>
            <person name="Grimm M.C."/>
            <person name="Leong R.W."/>
            <person name="Tanaka M.M."/>
            <person name="Connor S."/>
            <person name="Zhang L."/>
        </authorList>
    </citation>
    <scope>NUCLEOTIDE SEQUENCE [LARGE SCALE GENOMIC DNA]</scope>
    <source>
        <strain evidence="2 3">P1CDO3</strain>
    </source>
</reference>
<dbReference type="InterPro" id="IPR053136">
    <property type="entry name" value="UTP_pyrophosphatase-like"/>
</dbReference>
<dbReference type="PANTHER" id="PTHR30399">
    <property type="entry name" value="UNCHARACTERIZED PROTEIN YGJP"/>
    <property type="match status" value="1"/>
</dbReference>
<dbReference type="Pfam" id="PF01863">
    <property type="entry name" value="YgjP-like"/>
    <property type="match status" value="1"/>
</dbReference>
<name>A0A7S9RI94_9BACT</name>
<evidence type="ECO:0000313" key="2">
    <source>
        <dbReference type="EMBL" id="QPH92177.1"/>
    </source>
</evidence>
<evidence type="ECO:0000259" key="1">
    <source>
        <dbReference type="Pfam" id="PF01863"/>
    </source>
</evidence>
<dbReference type="Gene3D" id="3.30.2010.10">
    <property type="entry name" value="Metalloproteases ('zincins'), catalytic domain"/>
    <property type="match status" value="1"/>
</dbReference>
<dbReference type="CDD" id="cd07344">
    <property type="entry name" value="M48_yhfN_like"/>
    <property type="match status" value="1"/>
</dbReference>
<dbReference type="InterPro" id="IPR002725">
    <property type="entry name" value="YgjP-like_metallopeptidase"/>
</dbReference>
<feature type="domain" description="YgjP-like metallopeptidase" evidence="1">
    <location>
        <begin position="20"/>
        <end position="221"/>
    </location>
</feature>
<dbReference type="AlphaFoldDB" id="A0A7S9RI94"/>
<protein>
    <submittedName>
        <fullName evidence="2">M48 family metallopeptidase</fullName>
    </submittedName>
</protein>